<name>A0A9W4E4B7_9ACTN</name>
<gene>
    <name evidence="2" type="ORF">SBRY_110142</name>
</gene>
<proteinExistence type="predicted"/>
<dbReference type="AlphaFoldDB" id="A0A9W4E4B7"/>
<accession>A0A9W4E4B7</accession>
<evidence type="ECO:0000313" key="2">
    <source>
        <dbReference type="EMBL" id="CAG7616099.1"/>
    </source>
</evidence>
<feature type="region of interest" description="Disordered" evidence="1">
    <location>
        <begin position="19"/>
        <end position="59"/>
    </location>
</feature>
<reference evidence="2" key="1">
    <citation type="submission" date="2021-06" db="EMBL/GenBank/DDBJ databases">
        <authorList>
            <person name="Arsene-Ploetze F."/>
        </authorList>
    </citation>
    <scope>NUCLEOTIDE SEQUENCE</scope>
    <source>
        <strain evidence="2">SBRY1</strain>
    </source>
</reference>
<evidence type="ECO:0000313" key="3">
    <source>
        <dbReference type="Proteomes" id="UP001153328"/>
    </source>
</evidence>
<evidence type="ECO:0000256" key="1">
    <source>
        <dbReference type="SAM" id="MobiDB-lite"/>
    </source>
</evidence>
<dbReference type="Proteomes" id="UP001153328">
    <property type="component" value="Unassembled WGS sequence"/>
</dbReference>
<protein>
    <submittedName>
        <fullName evidence="2">Uncharacterized protein</fullName>
    </submittedName>
</protein>
<comment type="caution">
    <text evidence="2">The sequence shown here is derived from an EMBL/GenBank/DDBJ whole genome shotgun (WGS) entry which is preliminary data.</text>
</comment>
<organism evidence="2 3">
    <name type="scientific">Actinacidiphila bryophytorum</name>
    <dbReference type="NCBI Taxonomy" id="1436133"/>
    <lineage>
        <taxon>Bacteria</taxon>
        <taxon>Bacillati</taxon>
        <taxon>Actinomycetota</taxon>
        <taxon>Actinomycetes</taxon>
        <taxon>Kitasatosporales</taxon>
        <taxon>Streptomycetaceae</taxon>
        <taxon>Actinacidiphila</taxon>
    </lineage>
</organism>
<keyword evidence="3" id="KW-1185">Reference proteome</keyword>
<sequence>MPPARGPTAARGHVCSEDYATAEASPDAAARPCPGCRRHWMPPPLNAGAAATPPYQPIG</sequence>
<dbReference type="EMBL" id="CAJVAX010000003">
    <property type="protein sequence ID" value="CAG7616099.1"/>
    <property type="molecule type" value="Genomic_DNA"/>
</dbReference>